<proteinExistence type="predicted"/>
<comment type="caution">
    <text evidence="1">The sequence shown here is derived from an EMBL/GenBank/DDBJ whole genome shotgun (WGS) entry which is preliminary data.</text>
</comment>
<dbReference type="Gene3D" id="2.180.10.10">
    <property type="entry name" value="RHS repeat-associated core"/>
    <property type="match status" value="1"/>
</dbReference>
<dbReference type="EMBL" id="JELX01002776">
    <property type="protein sequence ID" value="KYF54325.1"/>
    <property type="molecule type" value="Genomic_DNA"/>
</dbReference>
<evidence type="ECO:0000313" key="2">
    <source>
        <dbReference type="Proteomes" id="UP000075604"/>
    </source>
</evidence>
<dbReference type="Proteomes" id="UP000075604">
    <property type="component" value="Unassembled WGS sequence"/>
</dbReference>
<name>A0A150PF89_SORCE</name>
<gene>
    <name evidence="1" type="ORF">BE04_05270</name>
</gene>
<evidence type="ECO:0000313" key="1">
    <source>
        <dbReference type="EMBL" id="KYF54325.1"/>
    </source>
</evidence>
<accession>A0A150PF89</accession>
<dbReference type="AlphaFoldDB" id="A0A150PF89"/>
<sequence>MVHQAGTGSWTRWYAYEETANNRLTSTTGDPEHGPFSTYAHDAHGNMTSMPHIEELTWDENDQMSDSGNVIGWDEGMRVIDNEPDPAVKQLMLIVIGSIARLHTTGVAPVQPLDLPYVLKVLRLSFEQKGTIRAILDGRDTGPLWDGRDWKTK</sequence>
<protein>
    <submittedName>
        <fullName evidence="1">Uncharacterized protein</fullName>
    </submittedName>
</protein>
<organism evidence="1 2">
    <name type="scientific">Sorangium cellulosum</name>
    <name type="common">Polyangium cellulosum</name>
    <dbReference type="NCBI Taxonomy" id="56"/>
    <lineage>
        <taxon>Bacteria</taxon>
        <taxon>Pseudomonadati</taxon>
        <taxon>Myxococcota</taxon>
        <taxon>Polyangia</taxon>
        <taxon>Polyangiales</taxon>
        <taxon>Polyangiaceae</taxon>
        <taxon>Sorangium</taxon>
    </lineage>
</organism>
<reference evidence="1 2" key="1">
    <citation type="submission" date="2014-02" db="EMBL/GenBank/DDBJ databases">
        <title>The small core and large imbalanced accessory genome model reveals a collaborative survival strategy of Sorangium cellulosum strains in nature.</title>
        <authorList>
            <person name="Han K."/>
            <person name="Peng R."/>
            <person name="Blom J."/>
            <person name="Li Y.-Z."/>
        </authorList>
    </citation>
    <scope>NUCLEOTIDE SEQUENCE [LARGE SCALE GENOMIC DNA]</scope>
    <source>
        <strain evidence="1 2">So0157-18</strain>
    </source>
</reference>